<dbReference type="Proteomes" id="UP001187343">
    <property type="component" value="Unassembled WGS sequence"/>
</dbReference>
<name>A0AA88PN20_9TELE</name>
<reference evidence="2" key="1">
    <citation type="submission" date="2023-08" db="EMBL/GenBank/DDBJ databases">
        <title>Chromosome-level Genome Assembly of mud carp (Cirrhinus molitorella).</title>
        <authorList>
            <person name="Liu H."/>
        </authorList>
    </citation>
    <scope>NUCLEOTIDE SEQUENCE</scope>
    <source>
        <strain evidence="2">Prfri</strain>
        <tissue evidence="2">Muscle</tissue>
    </source>
</reference>
<accession>A0AA88PN20</accession>
<keyword evidence="3" id="KW-1185">Reference proteome</keyword>
<evidence type="ECO:0000313" key="2">
    <source>
        <dbReference type="EMBL" id="KAK2889172.1"/>
    </source>
</evidence>
<organism evidence="2 3">
    <name type="scientific">Cirrhinus molitorella</name>
    <name type="common">mud carp</name>
    <dbReference type="NCBI Taxonomy" id="172907"/>
    <lineage>
        <taxon>Eukaryota</taxon>
        <taxon>Metazoa</taxon>
        <taxon>Chordata</taxon>
        <taxon>Craniata</taxon>
        <taxon>Vertebrata</taxon>
        <taxon>Euteleostomi</taxon>
        <taxon>Actinopterygii</taxon>
        <taxon>Neopterygii</taxon>
        <taxon>Teleostei</taxon>
        <taxon>Ostariophysi</taxon>
        <taxon>Cypriniformes</taxon>
        <taxon>Cyprinidae</taxon>
        <taxon>Labeoninae</taxon>
        <taxon>Labeonini</taxon>
        <taxon>Cirrhinus</taxon>
    </lineage>
</organism>
<proteinExistence type="predicted"/>
<evidence type="ECO:0000313" key="3">
    <source>
        <dbReference type="Proteomes" id="UP001187343"/>
    </source>
</evidence>
<feature type="region of interest" description="Disordered" evidence="1">
    <location>
        <begin position="35"/>
        <end position="54"/>
    </location>
</feature>
<dbReference type="EMBL" id="JAUYZG010000014">
    <property type="protein sequence ID" value="KAK2889172.1"/>
    <property type="molecule type" value="Genomic_DNA"/>
</dbReference>
<dbReference type="AlphaFoldDB" id="A0AA88PN20"/>
<gene>
    <name evidence="2" type="ORF">Q8A67_014547</name>
</gene>
<protein>
    <submittedName>
        <fullName evidence="2">Uncharacterized protein</fullName>
    </submittedName>
</protein>
<evidence type="ECO:0000256" key="1">
    <source>
        <dbReference type="SAM" id="MobiDB-lite"/>
    </source>
</evidence>
<sequence length="131" mass="14778">MAPHTAAVDGLHQAFASTQLPETTAHSYCHSEQCATKDTKRAGGNVWERKNRKGERNMSWNHKVMFIPSAGGALQARTQLKHTHGNKSRTQLLKDYIVKDEYRKSSGTFGRDAIVIRFTVKPKKALLTQYH</sequence>
<comment type="caution">
    <text evidence="2">The sequence shown here is derived from an EMBL/GenBank/DDBJ whole genome shotgun (WGS) entry which is preliminary data.</text>
</comment>